<dbReference type="PANTHER" id="PTHR30341:SF0">
    <property type="entry name" value="NA(+)_H(+) ANTIPORTER NHAA"/>
    <property type="match status" value="1"/>
</dbReference>
<organism evidence="7 8">
    <name type="scientific">Dyadobacter beijingensis</name>
    <dbReference type="NCBI Taxonomy" id="365489"/>
    <lineage>
        <taxon>Bacteria</taxon>
        <taxon>Pseudomonadati</taxon>
        <taxon>Bacteroidota</taxon>
        <taxon>Cytophagia</taxon>
        <taxon>Cytophagales</taxon>
        <taxon>Spirosomataceae</taxon>
        <taxon>Dyadobacter</taxon>
    </lineage>
</organism>
<sequence>MLHPVSNFIHQEFMGGIILFIHVIISIAWVNSSWSDFYRSSWSDFYRHLWETKMSVGFSDFIFNQPLHIWTNDGLMAIFFFVIGLELKREYTAKLAF</sequence>
<name>A0ABQ2HWZ5_9BACT</name>
<dbReference type="Proteomes" id="UP000632339">
    <property type="component" value="Unassembled WGS sequence"/>
</dbReference>
<keyword evidence="2" id="KW-1003">Cell membrane</keyword>
<dbReference type="RefSeq" id="WP_019943591.1">
    <property type="nucleotide sequence ID" value="NZ_BMLI01000001.1"/>
</dbReference>
<evidence type="ECO:0000256" key="1">
    <source>
        <dbReference type="ARBA" id="ARBA00004429"/>
    </source>
</evidence>
<accession>A0ABQ2HWZ5</accession>
<evidence type="ECO:0000256" key="6">
    <source>
        <dbReference type="SAM" id="Phobius"/>
    </source>
</evidence>
<keyword evidence="8" id="KW-1185">Reference proteome</keyword>
<keyword evidence="4 6" id="KW-1133">Transmembrane helix</keyword>
<dbReference type="Pfam" id="PF06965">
    <property type="entry name" value="Na_H_antiport_1"/>
    <property type="match status" value="1"/>
</dbReference>
<feature type="transmembrane region" description="Helical" evidence="6">
    <location>
        <begin position="67"/>
        <end position="87"/>
    </location>
</feature>
<comment type="caution">
    <text evidence="7">The sequence shown here is derived from an EMBL/GenBank/DDBJ whole genome shotgun (WGS) entry which is preliminary data.</text>
</comment>
<gene>
    <name evidence="7" type="ORF">GCM10010967_24600</name>
</gene>
<evidence type="ECO:0000256" key="5">
    <source>
        <dbReference type="ARBA" id="ARBA00023136"/>
    </source>
</evidence>
<evidence type="ECO:0000256" key="2">
    <source>
        <dbReference type="ARBA" id="ARBA00022475"/>
    </source>
</evidence>
<keyword evidence="3 6" id="KW-0812">Transmembrane</keyword>
<proteinExistence type="predicted"/>
<comment type="subcellular location">
    <subcellularLocation>
        <location evidence="1">Cell inner membrane</location>
        <topology evidence="1">Multi-pass membrane protein</topology>
    </subcellularLocation>
</comment>
<evidence type="ECO:0000256" key="4">
    <source>
        <dbReference type="ARBA" id="ARBA00022989"/>
    </source>
</evidence>
<evidence type="ECO:0000256" key="3">
    <source>
        <dbReference type="ARBA" id="ARBA00022692"/>
    </source>
</evidence>
<reference evidence="8" key="1">
    <citation type="journal article" date="2019" name="Int. J. Syst. Evol. Microbiol.">
        <title>The Global Catalogue of Microorganisms (GCM) 10K type strain sequencing project: providing services to taxonomists for standard genome sequencing and annotation.</title>
        <authorList>
            <consortium name="The Broad Institute Genomics Platform"/>
            <consortium name="The Broad Institute Genome Sequencing Center for Infectious Disease"/>
            <person name="Wu L."/>
            <person name="Ma J."/>
        </authorList>
    </citation>
    <scope>NUCLEOTIDE SEQUENCE [LARGE SCALE GENOMIC DNA]</scope>
    <source>
        <strain evidence="8">CGMCC 1.6375</strain>
    </source>
</reference>
<protein>
    <submittedName>
        <fullName evidence="7">Uncharacterized protein</fullName>
    </submittedName>
</protein>
<evidence type="ECO:0000313" key="7">
    <source>
        <dbReference type="EMBL" id="GGM90612.1"/>
    </source>
</evidence>
<keyword evidence="5 6" id="KW-0472">Membrane</keyword>
<evidence type="ECO:0000313" key="8">
    <source>
        <dbReference type="Proteomes" id="UP000632339"/>
    </source>
</evidence>
<dbReference type="Gene3D" id="1.20.1530.10">
    <property type="entry name" value="Na+/H+ antiporter like domain"/>
    <property type="match status" value="1"/>
</dbReference>
<dbReference type="InterPro" id="IPR004670">
    <property type="entry name" value="NhaA"/>
</dbReference>
<feature type="transmembrane region" description="Helical" evidence="6">
    <location>
        <begin position="12"/>
        <end position="30"/>
    </location>
</feature>
<dbReference type="PANTHER" id="PTHR30341">
    <property type="entry name" value="SODIUM ION/PROTON ANTIPORTER NHAA-RELATED"/>
    <property type="match status" value="1"/>
</dbReference>
<dbReference type="EMBL" id="BMLI01000001">
    <property type="protein sequence ID" value="GGM90612.1"/>
    <property type="molecule type" value="Genomic_DNA"/>
</dbReference>
<dbReference type="InterPro" id="IPR023171">
    <property type="entry name" value="Na/H_antiporter_dom_sf"/>
</dbReference>